<feature type="compositionally biased region" description="Basic and acidic residues" evidence="6">
    <location>
        <begin position="34"/>
        <end position="58"/>
    </location>
</feature>
<dbReference type="InterPro" id="IPR013325">
    <property type="entry name" value="RNA_pol_sigma_r2"/>
</dbReference>
<keyword evidence="10" id="KW-1185">Reference proteome</keyword>
<organism evidence="9 10">
    <name type="scientific">Rugosimonospora acidiphila</name>
    <dbReference type="NCBI Taxonomy" id="556531"/>
    <lineage>
        <taxon>Bacteria</taxon>
        <taxon>Bacillati</taxon>
        <taxon>Actinomycetota</taxon>
        <taxon>Actinomycetes</taxon>
        <taxon>Micromonosporales</taxon>
        <taxon>Micromonosporaceae</taxon>
        <taxon>Rugosimonospora</taxon>
    </lineage>
</organism>
<evidence type="ECO:0000256" key="2">
    <source>
        <dbReference type="ARBA" id="ARBA00011344"/>
    </source>
</evidence>
<feature type="region of interest" description="Disordered" evidence="6">
    <location>
        <begin position="1"/>
        <end position="58"/>
    </location>
</feature>
<dbReference type="InterPro" id="IPR013249">
    <property type="entry name" value="RNA_pol_sigma70_r4_t2"/>
</dbReference>
<comment type="similarity">
    <text evidence="1">Belongs to the sigma-70 factor family. ECF subfamily.</text>
</comment>
<keyword evidence="3" id="KW-0805">Transcription regulation</keyword>
<comment type="caution">
    <text evidence="9">The sequence shown here is derived from an EMBL/GenBank/DDBJ whole genome shotgun (WGS) entry which is preliminary data.</text>
</comment>
<evidence type="ECO:0000256" key="1">
    <source>
        <dbReference type="ARBA" id="ARBA00010641"/>
    </source>
</evidence>
<proteinExistence type="inferred from homology"/>
<dbReference type="SUPFAM" id="SSF88946">
    <property type="entry name" value="Sigma2 domain of RNA polymerase sigma factors"/>
    <property type="match status" value="1"/>
</dbReference>
<dbReference type="RefSeq" id="WP_345637712.1">
    <property type="nucleotide sequence ID" value="NZ_BAABJQ010000035.1"/>
</dbReference>
<dbReference type="NCBIfam" id="NF007214">
    <property type="entry name" value="PRK09636.1"/>
    <property type="match status" value="1"/>
</dbReference>
<dbReference type="PANTHER" id="PTHR30173:SF36">
    <property type="entry name" value="ECF RNA POLYMERASE SIGMA FACTOR SIGJ"/>
    <property type="match status" value="1"/>
</dbReference>
<dbReference type="CDD" id="cd06171">
    <property type="entry name" value="Sigma70_r4"/>
    <property type="match status" value="1"/>
</dbReference>
<evidence type="ECO:0000313" key="9">
    <source>
        <dbReference type="EMBL" id="GAA5198967.1"/>
    </source>
</evidence>
<reference evidence="10" key="1">
    <citation type="journal article" date="2019" name="Int. J. Syst. Evol. Microbiol.">
        <title>The Global Catalogue of Microorganisms (GCM) 10K type strain sequencing project: providing services to taxonomists for standard genome sequencing and annotation.</title>
        <authorList>
            <consortium name="The Broad Institute Genomics Platform"/>
            <consortium name="The Broad Institute Genome Sequencing Center for Infectious Disease"/>
            <person name="Wu L."/>
            <person name="Ma J."/>
        </authorList>
    </citation>
    <scope>NUCLEOTIDE SEQUENCE [LARGE SCALE GENOMIC DNA]</scope>
    <source>
        <strain evidence="10">JCM 18304</strain>
    </source>
</reference>
<dbReference type="InterPro" id="IPR036388">
    <property type="entry name" value="WH-like_DNA-bd_sf"/>
</dbReference>
<dbReference type="SUPFAM" id="SSF88659">
    <property type="entry name" value="Sigma3 and sigma4 domains of RNA polymerase sigma factors"/>
    <property type="match status" value="1"/>
</dbReference>
<sequence length="340" mass="37274">MSIAAPTSGRPDEYRPPRTTFSYTSAVAEAPSQPRDEAPGRPGDEGSGRPRDEEGAEFQRHRARLLKVAYGLLGSFADAEDVVQEAWLRWSAADRSAIAVPHRFLMTVVTRLSIDRMRLAYRQRETYVGQWLPEPVLIQEGQPLGPADTAAQRETLSLAMLRVLQRLSAPERAVFVLREAFDLPYAEIGEILGLSGAHARQLHRRGAAHLAGDRARFTVDPGVHRDLVERFVLAARTGERETLDGLLARDVTLWSDGGGKARAALRPVSGAERVSRFVIGIIAKQSSVDLRIAELNGQPGLLIRLGAQWQACSFEVANGLITGVQLMANPDKLGRLIPAR</sequence>
<keyword evidence="5" id="KW-0804">Transcription</keyword>
<dbReference type="Proteomes" id="UP001501570">
    <property type="component" value="Unassembled WGS sequence"/>
</dbReference>
<keyword evidence="4" id="KW-0731">Sigma factor</keyword>
<evidence type="ECO:0000259" key="8">
    <source>
        <dbReference type="Pfam" id="PF08281"/>
    </source>
</evidence>
<dbReference type="InterPro" id="IPR013324">
    <property type="entry name" value="RNA_pol_sigma_r3/r4-like"/>
</dbReference>
<dbReference type="PANTHER" id="PTHR30173">
    <property type="entry name" value="SIGMA 19 FACTOR"/>
    <property type="match status" value="1"/>
</dbReference>
<accession>A0ABP9SQP0</accession>
<dbReference type="InterPro" id="IPR014284">
    <property type="entry name" value="RNA_pol_sigma-70_dom"/>
</dbReference>
<feature type="domain" description="RNA polymerase sigma-70 region 2" evidence="7">
    <location>
        <begin position="58"/>
        <end position="118"/>
    </location>
</feature>
<evidence type="ECO:0000256" key="4">
    <source>
        <dbReference type="ARBA" id="ARBA00023082"/>
    </source>
</evidence>
<gene>
    <name evidence="9" type="ORF">GCM10023322_73510</name>
</gene>
<evidence type="ECO:0000256" key="3">
    <source>
        <dbReference type="ARBA" id="ARBA00023015"/>
    </source>
</evidence>
<evidence type="ECO:0000256" key="5">
    <source>
        <dbReference type="ARBA" id="ARBA00023163"/>
    </source>
</evidence>
<dbReference type="EMBL" id="BAABJQ010000035">
    <property type="protein sequence ID" value="GAA5198967.1"/>
    <property type="molecule type" value="Genomic_DNA"/>
</dbReference>
<feature type="domain" description="RNA polymerase sigma factor 70 region 4 type 2" evidence="8">
    <location>
        <begin position="158"/>
        <end position="210"/>
    </location>
</feature>
<name>A0ABP9SQP0_9ACTN</name>
<dbReference type="Gene3D" id="1.10.1740.10">
    <property type="match status" value="1"/>
</dbReference>
<dbReference type="InterPro" id="IPR007627">
    <property type="entry name" value="RNA_pol_sigma70_r2"/>
</dbReference>
<dbReference type="Gene3D" id="1.10.10.10">
    <property type="entry name" value="Winged helix-like DNA-binding domain superfamily/Winged helix DNA-binding domain"/>
    <property type="match status" value="1"/>
</dbReference>
<evidence type="ECO:0000259" key="7">
    <source>
        <dbReference type="Pfam" id="PF04542"/>
    </source>
</evidence>
<evidence type="ECO:0000256" key="6">
    <source>
        <dbReference type="SAM" id="MobiDB-lite"/>
    </source>
</evidence>
<dbReference type="InterPro" id="IPR032710">
    <property type="entry name" value="NTF2-like_dom_sf"/>
</dbReference>
<dbReference type="InterPro" id="IPR052704">
    <property type="entry name" value="ECF_Sigma-70_Domain"/>
</dbReference>
<dbReference type="Pfam" id="PF04542">
    <property type="entry name" value="Sigma70_r2"/>
    <property type="match status" value="1"/>
</dbReference>
<dbReference type="SUPFAM" id="SSF54427">
    <property type="entry name" value="NTF2-like"/>
    <property type="match status" value="1"/>
</dbReference>
<comment type="subunit">
    <text evidence="2">Interacts transiently with the RNA polymerase catalytic core formed by RpoA, RpoB, RpoC and RpoZ (2 alpha, 1 beta, 1 beta' and 1 omega subunit) to form the RNA polymerase holoenzyme that can initiate transcription.</text>
</comment>
<evidence type="ECO:0000313" key="10">
    <source>
        <dbReference type="Proteomes" id="UP001501570"/>
    </source>
</evidence>
<protein>
    <submittedName>
        <fullName evidence="9">RNA polymerase sigma-70 factor</fullName>
    </submittedName>
</protein>
<dbReference type="NCBIfam" id="TIGR02937">
    <property type="entry name" value="sigma70-ECF"/>
    <property type="match status" value="1"/>
</dbReference>
<dbReference type="Pfam" id="PF08281">
    <property type="entry name" value="Sigma70_r4_2"/>
    <property type="match status" value="1"/>
</dbReference>